<organism evidence="1 2">
    <name type="scientific">Pseudonocardia kunmingensis</name>
    <dbReference type="NCBI Taxonomy" id="630975"/>
    <lineage>
        <taxon>Bacteria</taxon>
        <taxon>Bacillati</taxon>
        <taxon>Actinomycetota</taxon>
        <taxon>Actinomycetes</taxon>
        <taxon>Pseudonocardiales</taxon>
        <taxon>Pseudonocardiaceae</taxon>
        <taxon>Pseudonocardia</taxon>
    </lineage>
</organism>
<comment type="caution">
    <text evidence="1">The sequence shown here is derived from an EMBL/GenBank/DDBJ whole genome shotgun (WGS) entry which is preliminary data.</text>
</comment>
<dbReference type="SUPFAM" id="SSF55298">
    <property type="entry name" value="YjgF-like"/>
    <property type="match status" value="1"/>
</dbReference>
<evidence type="ECO:0000313" key="2">
    <source>
        <dbReference type="Proteomes" id="UP000315677"/>
    </source>
</evidence>
<dbReference type="RefSeq" id="WP_142057217.1">
    <property type="nucleotide sequence ID" value="NZ_VFPA01000003.1"/>
</dbReference>
<keyword evidence="2" id="KW-1185">Reference proteome</keyword>
<evidence type="ECO:0000313" key="1">
    <source>
        <dbReference type="EMBL" id="TQM09194.1"/>
    </source>
</evidence>
<dbReference type="EMBL" id="VFPA01000003">
    <property type="protein sequence ID" value="TQM09194.1"/>
    <property type="molecule type" value="Genomic_DNA"/>
</dbReference>
<reference evidence="1 2" key="1">
    <citation type="submission" date="2019-06" db="EMBL/GenBank/DDBJ databases">
        <title>Sequencing the genomes of 1000 actinobacteria strains.</title>
        <authorList>
            <person name="Klenk H.-P."/>
        </authorList>
    </citation>
    <scope>NUCLEOTIDE SEQUENCE [LARGE SCALE GENOMIC DNA]</scope>
    <source>
        <strain evidence="1 2">DSM 45301</strain>
    </source>
</reference>
<proteinExistence type="predicted"/>
<dbReference type="PANTHER" id="PTHR43857:SF1">
    <property type="entry name" value="YJGH FAMILY PROTEIN"/>
    <property type="match status" value="1"/>
</dbReference>
<dbReference type="InterPro" id="IPR006175">
    <property type="entry name" value="YjgF/YER057c/UK114"/>
</dbReference>
<dbReference type="CDD" id="cd00448">
    <property type="entry name" value="YjgF_YER057c_UK114_family"/>
    <property type="match status" value="1"/>
</dbReference>
<dbReference type="AlphaFoldDB" id="A0A543DIN2"/>
<gene>
    <name evidence="1" type="ORF">FB558_4944</name>
</gene>
<name>A0A543DIN2_9PSEU</name>
<protein>
    <submittedName>
        <fullName evidence="1">Enamine deaminase RidA (YjgF/YER057c/UK114 family)</fullName>
    </submittedName>
</protein>
<dbReference type="Gene3D" id="3.30.1330.40">
    <property type="entry name" value="RutC-like"/>
    <property type="match status" value="1"/>
</dbReference>
<dbReference type="OrthoDB" id="9803101at2"/>
<dbReference type="PANTHER" id="PTHR43857">
    <property type="entry name" value="BLR7761 PROTEIN"/>
    <property type="match status" value="1"/>
</dbReference>
<dbReference type="InterPro" id="IPR035959">
    <property type="entry name" value="RutC-like_sf"/>
</dbReference>
<sequence length="132" mass="13888">MIERLRTDHLHPTSGYHHVTIASPGRLAFLAGQMPMDGTGERVVGVGDLDRQVDVTIENTQRALDAAGARPEDVVRSVVYVVGGQEAATAAWHRFASSPIGAAFTSASTLLGVAALGFPDQLVELELTAALP</sequence>
<accession>A0A543DIN2</accession>
<dbReference type="Proteomes" id="UP000315677">
    <property type="component" value="Unassembled WGS sequence"/>
</dbReference>
<dbReference type="Pfam" id="PF01042">
    <property type="entry name" value="Ribonuc_L-PSP"/>
    <property type="match status" value="1"/>
</dbReference>